<gene>
    <name evidence="2" type="ORF">TCM_006176</name>
</gene>
<feature type="region of interest" description="Disordered" evidence="1">
    <location>
        <begin position="1"/>
        <end position="38"/>
    </location>
</feature>
<dbReference type="Proteomes" id="UP000026915">
    <property type="component" value="Chromosome 2"/>
</dbReference>
<evidence type="ECO:0000256" key="1">
    <source>
        <dbReference type="SAM" id="MobiDB-lite"/>
    </source>
</evidence>
<dbReference type="InterPro" id="IPR018930">
    <property type="entry name" value="LEA-18"/>
</dbReference>
<keyword evidence="3" id="KW-1185">Reference proteome</keyword>
<dbReference type="eggNOG" id="ENOG502S9CN">
    <property type="taxonomic scope" value="Eukaryota"/>
</dbReference>
<proteinExistence type="predicted"/>
<dbReference type="EMBL" id="CM001880">
    <property type="protein sequence ID" value="EOX97069.1"/>
    <property type="molecule type" value="Genomic_DNA"/>
</dbReference>
<dbReference type="Gramene" id="EOX97069">
    <property type="protein sequence ID" value="EOX97069"/>
    <property type="gene ID" value="TCM_006176"/>
</dbReference>
<sequence>MSRMSSAKEQTSPRGESQSQSQSQKKETLEGLPLESSPYVKYRDLEDYKRQAYGTEGHLPVEIKQGASGSTDAPTLTGAAVSDAKSILTNASCN</sequence>
<protein>
    <submittedName>
        <fullName evidence="2">Late embryogenesis abundant protein group 8 protein, putative</fullName>
    </submittedName>
</protein>
<dbReference type="HOGENOM" id="CLU_177259_0_0_1"/>
<dbReference type="Pfam" id="PF10714">
    <property type="entry name" value="LEA_6"/>
    <property type="match status" value="1"/>
</dbReference>
<evidence type="ECO:0000313" key="3">
    <source>
        <dbReference type="Proteomes" id="UP000026915"/>
    </source>
</evidence>
<accession>A0A061DW78</accession>
<dbReference type="FunCoup" id="A0A061DW78">
    <property type="interactions" value="4"/>
</dbReference>
<name>A0A061DW78_THECC</name>
<dbReference type="STRING" id="3641.A0A061DW78"/>
<feature type="compositionally biased region" description="Polar residues" evidence="1">
    <location>
        <begin position="1"/>
        <end position="16"/>
    </location>
</feature>
<dbReference type="OMA" id="QQCQNNE"/>
<reference evidence="2 3" key="1">
    <citation type="journal article" date="2013" name="Genome Biol.">
        <title>The genome sequence of the most widely cultivated cacao type and its use to identify candidate genes regulating pod color.</title>
        <authorList>
            <person name="Motamayor J.C."/>
            <person name="Mockaitis K."/>
            <person name="Schmutz J."/>
            <person name="Haiminen N."/>
            <person name="Iii D.L."/>
            <person name="Cornejo O."/>
            <person name="Findley S.D."/>
            <person name="Zheng P."/>
            <person name="Utro F."/>
            <person name="Royaert S."/>
            <person name="Saski C."/>
            <person name="Jenkins J."/>
            <person name="Podicheti R."/>
            <person name="Zhao M."/>
            <person name="Scheffler B.E."/>
            <person name="Stack J.C."/>
            <person name="Feltus F.A."/>
            <person name="Mustiga G.M."/>
            <person name="Amores F."/>
            <person name="Phillips W."/>
            <person name="Marelli J.P."/>
            <person name="May G.D."/>
            <person name="Shapiro H."/>
            <person name="Ma J."/>
            <person name="Bustamante C.D."/>
            <person name="Schnell R.J."/>
            <person name="Main D."/>
            <person name="Gilbert D."/>
            <person name="Parida L."/>
            <person name="Kuhn D.N."/>
        </authorList>
    </citation>
    <scope>NUCLEOTIDE SEQUENCE [LARGE SCALE GENOMIC DNA]</scope>
    <source>
        <strain evidence="3">cv. Matina 1-6</strain>
    </source>
</reference>
<organism evidence="2 3">
    <name type="scientific">Theobroma cacao</name>
    <name type="common">Cacao</name>
    <name type="synonym">Cocoa</name>
    <dbReference type="NCBI Taxonomy" id="3641"/>
    <lineage>
        <taxon>Eukaryota</taxon>
        <taxon>Viridiplantae</taxon>
        <taxon>Streptophyta</taxon>
        <taxon>Embryophyta</taxon>
        <taxon>Tracheophyta</taxon>
        <taxon>Spermatophyta</taxon>
        <taxon>Magnoliopsida</taxon>
        <taxon>eudicotyledons</taxon>
        <taxon>Gunneridae</taxon>
        <taxon>Pentapetalae</taxon>
        <taxon>rosids</taxon>
        <taxon>malvids</taxon>
        <taxon>Malvales</taxon>
        <taxon>Malvaceae</taxon>
        <taxon>Byttnerioideae</taxon>
        <taxon>Theobroma</taxon>
    </lineage>
</organism>
<evidence type="ECO:0000313" key="2">
    <source>
        <dbReference type="EMBL" id="EOX97069.1"/>
    </source>
</evidence>
<dbReference type="InParanoid" id="A0A061DW78"/>
<dbReference type="AlphaFoldDB" id="A0A061DW78"/>